<name>A0A9N8DS16_9STRA</name>
<evidence type="ECO:0000256" key="1">
    <source>
        <dbReference type="SAM" id="Phobius"/>
    </source>
</evidence>
<keyword evidence="1" id="KW-0812">Transmembrane</keyword>
<organism evidence="2 3">
    <name type="scientific">Seminavis robusta</name>
    <dbReference type="NCBI Taxonomy" id="568900"/>
    <lineage>
        <taxon>Eukaryota</taxon>
        <taxon>Sar</taxon>
        <taxon>Stramenopiles</taxon>
        <taxon>Ochrophyta</taxon>
        <taxon>Bacillariophyta</taxon>
        <taxon>Bacillariophyceae</taxon>
        <taxon>Bacillariophycidae</taxon>
        <taxon>Naviculales</taxon>
        <taxon>Naviculaceae</taxon>
        <taxon>Seminavis</taxon>
    </lineage>
</organism>
<sequence length="150" mass="16600">MTTNYATVASILMPVMEMNPVTAILGVIVSLLVLFVLAMTYAVYTHRASKHVDIKALKALKVPKDSLFRIFQPHLVPMEEISARGYSAVLALVQTCIGVQPTSDTVLEIWKPAFQCYNLIVPNFLNLPSLLLPGYDIRDLVPLSMTLPPM</sequence>
<proteinExistence type="predicted"/>
<dbReference type="AlphaFoldDB" id="A0A9N8DS16"/>
<accession>A0A9N8DS16</accession>
<feature type="transmembrane region" description="Helical" evidence="1">
    <location>
        <begin position="20"/>
        <end position="44"/>
    </location>
</feature>
<protein>
    <submittedName>
        <fullName evidence="2">Uncharacterized protein</fullName>
    </submittedName>
</protein>
<dbReference type="EMBL" id="CAICTM010000238">
    <property type="protein sequence ID" value="CAB9505670.1"/>
    <property type="molecule type" value="Genomic_DNA"/>
</dbReference>
<comment type="caution">
    <text evidence="2">The sequence shown here is derived from an EMBL/GenBank/DDBJ whole genome shotgun (WGS) entry which is preliminary data.</text>
</comment>
<reference evidence="2" key="1">
    <citation type="submission" date="2020-06" db="EMBL/GenBank/DDBJ databases">
        <authorList>
            <consortium name="Plant Systems Biology data submission"/>
        </authorList>
    </citation>
    <scope>NUCLEOTIDE SEQUENCE</scope>
    <source>
        <strain evidence="2">D6</strain>
    </source>
</reference>
<keyword evidence="3" id="KW-1185">Reference proteome</keyword>
<keyword evidence="1" id="KW-0472">Membrane</keyword>
<keyword evidence="1" id="KW-1133">Transmembrane helix</keyword>
<evidence type="ECO:0000313" key="2">
    <source>
        <dbReference type="EMBL" id="CAB9505670.1"/>
    </source>
</evidence>
<evidence type="ECO:0000313" key="3">
    <source>
        <dbReference type="Proteomes" id="UP001153069"/>
    </source>
</evidence>
<gene>
    <name evidence="2" type="ORF">SEMRO_239_G095840.1</name>
</gene>
<dbReference type="Proteomes" id="UP001153069">
    <property type="component" value="Unassembled WGS sequence"/>
</dbReference>